<reference evidence="4" key="5">
    <citation type="submission" date="2018-04" db="UniProtKB">
        <authorList>
            <consortium name="EnsemblFungi"/>
        </authorList>
    </citation>
    <scope>IDENTIFICATION</scope>
    <source>
        <strain evidence="4">R3-111a-1</strain>
    </source>
</reference>
<feature type="region of interest" description="Disordered" evidence="1">
    <location>
        <begin position="26"/>
        <end position="49"/>
    </location>
</feature>
<gene>
    <name evidence="4" type="primary">20344867</name>
    <name evidence="3" type="ORF">GGTG_04409</name>
</gene>
<dbReference type="RefSeq" id="XP_009220469.1">
    <property type="nucleotide sequence ID" value="XM_009222205.1"/>
</dbReference>
<feature type="compositionally biased region" description="Low complexity" evidence="1">
    <location>
        <begin position="26"/>
        <end position="48"/>
    </location>
</feature>
<proteinExistence type="predicted"/>
<reference evidence="3" key="3">
    <citation type="submission" date="2010-09" db="EMBL/GenBank/DDBJ databases">
        <title>Annotation of Gaeumannomyces graminis var. tritici R3-111a-1.</title>
        <authorList>
            <consortium name="The Broad Institute Genome Sequencing Platform"/>
            <person name="Ma L.-J."/>
            <person name="Dead R."/>
            <person name="Young S.K."/>
            <person name="Zeng Q."/>
            <person name="Gargeya S."/>
            <person name="Fitzgerald M."/>
            <person name="Haas B."/>
            <person name="Abouelleil A."/>
            <person name="Alvarado L."/>
            <person name="Arachchi H.M."/>
            <person name="Berlin A."/>
            <person name="Brown A."/>
            <person name="Chapman S.B."/>
            <person name="Chen Z."/>
            <person name="Dunbar C."/>
            <person name="Freedman E."/>
            <person name="Gearin G."/>
            <person name="Gellesch M."/>
            <person name="Goldberg J."/>
            <person name="Griggs A."/>
            <person name="Gujja S."/>
            <person name="Heiman D."/>
            <person name="Howarth C."/>
            <person name="Larson L."/>
            <person name="Lui A."/>
            <person name="MacDonald P.J.P."/>
            <person name="Mehta T."/>
            <person name="Montmayeur A."/>
            <person name="Murphy C."/>
            <person name="Neiman D."/>
            <person name="Pearson M."/>
            <person name="Priest M."/>
            <person name="Roberts A."/>
            <person name="Saif S."/>
            <person name="Shea T."/>
            <person name="Shenoy N."/>
            <person name="Sisk P."/>
            <person name="Stolte C."/>
            <person name="Sykes S."/>
            <person name="Yandava C."/>
            <person name="Wortman J."/>
            <person name="Nusbaum C."/>
            <person name="Birren B."/>
        </authorList>
    </citation>
    <scope>NUCLEOTIDE SEQUENCE</scope>
    <source>
        <strain evidence="3">R3-111a-1</strain>
    </source>
</reference>
<reference evidence="3" key="2">
    <citation type="submission" date="2010-07" db="EMBL/GenBank/DDBJ databases">
        <authorList>
            <consortium name="The Broad Institute Genome Sequencing Platform"/>
            <consortium name="Broad Institute Genome Sequencing Center for Infectious Disease"/>
            <person name="Ma L.-J."/>
            <person name="Dead R."/>
            <person name="Young S."/>
            <person name="Zeng Q."/>
            <person name="Koehrsen M."/>
            <person name="Alvarado L."/>
            <person name="Berlin A."/>
            <person name="Chapman S.B."/>
            <person name="Chen Z."/>
            <person name="Freedman E."/>
            <person name="Gellesch M."/>
            <person name="Goldberg J."/>
            <person name="Griggs A."/>
            <person name="Gujja S."/>
            <person name="Heilman E.R."/>
            <person name="Heiman D."/>
            <person name="Hepburn T."/>
            <person name="Howarth C."/>
            <person name="Jen D."/>
            <person name="Larson L."/>
            <person name="Mehta T."/>
            <person name="Neiman D."/>
            <person name="Pearson M."/>
            <person name="Roberts A."/>
            <person name="Saif S."/>
            <person name="Shea T."/>
            <person name="Shenoy N."/>
            <person name="Sisk P."/>
            <person name="Stolte C."/>
            <person name="Sykes S."/>
            <person name="Walk T."/>
            <person name="White J."/>
            <person name="Yandava C."/>
            <person name="Haas B."/>
            <person name="Nusbaum C."/>
            <person name="Birren B."/>
        </authorList>
    </citation>
    <scope>NUCLEOTIDE SEQUENCE</scope>
    <source>
        <strain evidence="3">R3-111a-1</strain>
    </source>
</reference>
<feature type="chain" id="PRO_5015094462" evidence="2">
    <location>
        <begin position="20"/>
        <end position="126"/>
    </location>
</feature>
<dbReference type="EnsemblFungi" id="EJT79324">
    <property type="protein sequence ID" value="EJT79324"/>
    <property type="gene ID" value="GGTG_04409"/>
</dbReference>
<evidence type="ECO:0000313" key="3">
    <source>
        <dbReference type="EMBL" id="EJT79324.1"/>
    </source>
</evidence>
<dbReference type="GeneID" id="20344867"/>
<evidence type="ECO:0000256" key="2">
    <source>
        <dbReference type="SAM" id="SignalP"/>
    </source>
</evidence>
<feature type="signal peptide" evidence="2">
    <location>
        <begin position="1"/>
        <end position="19"/>
    </location>
</feature>
<name>J3NT11_GAET3</name>
<evidence type="ECO:0000313" key="5">
    <source>
        <dbReference type="Proteomes" id="UP000006039"/>
    </source>
</evidence>
<dbReference type="AlphaFoldDB" id="J3NT11"/>
<reference evidence="4" key="4">
    <citation type="journal article" date="2015" name="G3 (Bethesda)">
        <title>Genome sequences of three phytopathogenic species of the Magnaporthaceae family of fungi.</title>
        <authorList>
            <person name="Okagaki L.H."/>
            <person name="Nunes C.C."/>
            <person name="Sailsbery J."/>
            <person name="Clay B."/>
            <person name="Brown D."/>
            <person name="John T."/>
            <person name="Oh Y."/>
            <person name="Young N."/>
            <person name="Fitzgerald M."/>
            <person name="Haas B.J."/>
            <person name="Zeng Q."/>
            <person name="Young S."/>
            <person name="Adiconis X."/>
            <person name="Fan L."/>
            <person name="Levin J.Z."/>
            <person name="Mitchell T.K."/>
            <person name="Okubara P.A."/>
            <person name="Farman M.L."/>
            <person name="Kohn L.M."/>
            <person name="Birren B."/>
            <person name="Ma L.-J."/>
            <person name="Dean R.A."/>
        </authorList>
    </citation>
    <scope>NUCLEOTIDE SEQUENCE</scope>
    <source>
        <strain evidence="4">R3-111a-1</strain>
    </source>
</reference>
<sequence>MQFLALTATLLVSAATVAASTTTSATSMGNATAPTAATSTGTAVSSPTRGLKAGERCKAGTFRCGGNDTSSWIEVCNMDHRWYPAKEWMCGGPGCCFSQGSRLCCGCMGGAVDCPVAAGTQVTEGR</sequence>
<dbReference type="VEuPathDB" id="FungiDB:GGTG_04409"/>
<accession>J3NT11</accession>
<dbReference type="EMBL" id="GL385396">
    <property type="protein sequence ID" value="EJT79324.1"/>
    <property type="molecule type" value="Genomic_DNA"/>
</dbReference>
<keyword evidence="2" id="KW-0732">Signal</keyword>
<evidence type="ECO:0000256" key="1">
    <source>
        <dbReference type="SAM" id="MobiDB-lite"/>
    </source>
</evidence>
<keyword evidence="5" id="KW-1185">Reference proteome</keyword>
<protein>
    <submittedName>
        <fullName evidence="3 4">Uncharacterized protein</fullName>
    </submittedName>
</protein>
<dbReference type="Proteomes" id="UP000006039">
    <property type="component" value="Unassembled WGS sequence"/>
</dbReference>
<evidence type="ECO:0000313" key="4">
    <source>
        <dbReference type="EnsemblFungi" id="EJT79324"/>
    </source>
</evidence>
<dbReference type="HOGENOM" id="CLU_1981724_0_0_1"/>
<reference evidence="5" key="1">
    <citation type="submission" date="2010-07" db="EMBL/GenBank/DDBJ databases">
        <title>The genome sequence of Gaeumannomyces graminis var. tritici strain R3-111a-1.</title>
        <authorList>
            <consortium name="The Broad Institute Genome Sequencing Platform"/>
            <person name="Ma L.-J."/>
            <person name="Dead R."/>
            <person name="Young S."/>
            <person name="Zeng Q."/>
            <person name="Koehrsen M."/>
            <person name="Alvarado L."/>
            <person name="Berlin A."/>
            <person name="Chapman S.B."/>
            <person name="Chen Z."/>
            <person name="Freedman E."/>
            <person name="Gellesch M."/>
            <person name="Goldberg J."/>
            <person name="Griggs A."/>
            <person name="Gujja S."/>
            <person name="Heilman E.R."/>
            <person name="Heiman D."/>
            <person name="Hepburn T."/>
            <person name="Howarth C."/>
            <person name="Jen D."/>
            <person name="Larson L."/>
            <person name="Mehta T."/>
            <person name="Neiman D."/>
            <person name="Pearson M."/>
            <person name="Roberts A."/>
            <person name="Saif S."/>
            <person name="Shea T."/>
            <person name="Shenoy N."/>
            <person name="Sisk P."/>
            <person name="Stolte C."/>
            <person name="Sykes S."/>
            <person name="Walk T."/>
            <person name="White J."/>
            <person name="Yandava C."/>
            <person name="Haas B."/>
            <person name="Nusbaum C."/>
            <person name="Birren B."/>
        </authorList>
    </citation>
    <scope>NUCLEOTIDE SEQUENCE [LARGE SCALE GENOMIC DNA]</scope>
    <source>
        <strain evidence="5">R3-111a-1</strain>
    </source>
</reference>
<organism evidence="3">
    <name type="scientific">Gaeumannomyces tritici (strain R3-111a-1)</name>
    <name type="common">Wheat and barley take-all root rot fungus</name>
    <name type="synonym">Gaeumannomyces graminis var. tritici</name>
    <dbReference type="NCBI Taxonomy" id="644352"/>
    <lineage>
        <taxon>Eukaryota</taxon>
        <taxon>Fungi</taxon>
        <taxon>Dikarya</taxon>
        <taxon>Ascomycota</taxon>
        <taxon>Pezizomycotina</taxon>
        <taxon>Sordariomycetes</taxon>
        <taxon>Sordariomycetidae</taxon>
        <taxon>Magnaporthales</taxon>
        <taxon>Magnaporthaceae</taxon>
        <taxon>Gaeumannomyces</taxon>
    </lineage>
</organism>